<protein>
    <submittedName>
        <fullName evidence="6">Uncharacterized protein</fullName>
    </submittedName>
</protein>
<dbReference type="OrthoDB" id="2122304at2759"/>
<evidence type="ECO:0000256" key="1">
    <source>
        <dbReference type="ARBA" id="ARBA00004370"/>
    </source>
</evidence>
<dbReference type="InterPro" id="IPR023352">
    <property type="entry name" value="MAPEG-like_dom_sf"/>
</dbReference>
<feature type="transmembrane region" description="Helical" evidence="5">
    <location>
        <begin position="104"/>
        <end position="124"/>
    </location>
</feature>
<keyword evidence="3 5" id="KW-1133">Transmembrane helix</keyword>
<feature type="transmembrane region" description="Helical" evidence="5">
    <location>
        <begin position="130"/>
        <end position="151"/>
    </location>
</feature>
<comment type="subcellular location">
    <subcellularLocation>
        <location evidence="1">Membrane</location>
    </subcellularLocation>
</comment>
<dbReference type="EMBL" id="KI894011">
    <property type="protein sequence ID" value="OCF50006.1"/>
    <property type="molecule type" value="Genomic_DNA"/>
</dbReference>
<dbReference type="PANTHER" id="PTHR35371">
    <property type="entry name" value="INNER MEMBRANE PROTEIN"/>
    <property type="match status" value="1"/>
</dbReference>
<keyword evidence="2 5" id="KW-0812">Transmembrane</keyword>
<reference evidence="7" key="2">
    <citation type="submission" date="2013-07" db="EMBL/GenBank/DDBJ databases">
        <authorList>
            <consortium name="The Broad Institute Genome Sequencing Platform"/>
            <person name="Cuomo C."/>
            <person name="Litvintseva A."/>
            <person name="Chen Y."/>
            <person name="Heitman J."/>
            <person name="Sun S."/>
            <person name="Springer D."/>
            <person name="Dromer F."/>
            <person name="Young S.K."/>
            <person name="Zeng Q."/>
            <person name="Gargeya S."/>
            <person name="Fitzgerald M."/>
            <person name="Abouelleil A."/>
            <person name="Alvarado L."/>
            <person name="Berlin A.M."/>
            <person name="Chapman S.B."/>
            <person name="Dewar J."/>
            <person name="Goldberg J."/>
            <person name="Griggs A."/>
            <person name="Gujja S."/>
            <person name="Hansen M."/>
            <person name="Howarth C."/>
            <person name="Imamovic A."/>
            <person name="Larimer J."/>
            <person name="McCowan C."/>
            <person name="Murphy C."/>
            <person name="Pearson M."/>
            <person name="Priest M."/>
            <person name="Roberts A."/>
            <person name="Saif S."/>
            <person name="Shea T."/>
            <person name="Sykes S."/>
            <person name="Wortman J."/>
            <person name="Nusbaum C."/>
            <person name="Birren B."/>
        </authorList>
    </citation>
    <scope>NUCLEOTIDE SEQUENCE</scope>
    <source>
        <strain evidence="7">CBS 10737</strain>
    </source>
</reference>
<keyword evidence="4 5" id="KW-0472">Membrane</keyword>
<dbReference type="RefSeq" id="XP_019011225.1">
    <property type="nucleotide sequence ID" value="XM_019156267.1"/>
</dbReference>
<dbReference type="Gene3D" id="1.20.120.550">
    <property type="entry name" value="Membrane associated eicosanoid/glutathione metabolism-like domain"/>
    <property type="match status" value="1"/>
</dbReference>
<reference evidence="6" key="3">
    <citation type="submission" date="2016-07" db="EMBL/GenBank/DDBJ databases">
        <title>Evolution of pathogenesis and genome organization in the Tremellales.</title>
        <authorList>
            <person name="Cuomo C."/>
            <person name="Litvintseva A."/>
            <person name="Heitman J."/>
            <person name="Chen Y."/>
            <person name="Sun S."/>
            <person name="Springer D."/>
            <person name="Dromer F."/>
            <person name="Young S."/>
            <person name="Zeng Q."/>
            <person name="Chapman S."/>
            <person name="Gujja S."/>
            <person name="Saif S."/>
            <person name="Birren B."/>
        </authorList>
    </citation>
    <scope>NUCLEOTIDE SEQUENCE</scope>
    <source>
        <strain evidence="6">CBS 10737</strain>
    </source>
</reference>
<organism evidence="6">
    <name type="scientific">Kwoniella pini CBS 10737</name>
    <dbReference type="NCBI Taxonomy" id="1296096"/>
    <lineage>
        <taxon>Eukaryota</taxon>
        <taxon>Fungi</taxon>
        <taxon>Dikarya</taxon>
        <taxon>Basidiomycota</taxon>
        <taxon>Agaricomycotina</taxon>
        <taxon>Tremellomycetes</taxon>
        <taxon>Tremellales</taxon>
        <taxon>Cryptococcaceae</taxon>
        <taxon>Kwoniella</taxon>
    </lineage>
</organism>
<accession>A0A1B9I378</accession>
<evidence type="ECO:0000256" key="4">
    <source>
        <dbReference type="ARBA" id="ARBA00023136"/>
    </source>
</evidence>
<keyword evidence="8" id="KW-1185">Reference proteome</keyword>
<dbReference type="SUPFAM" id="SSF161084">
    <property type="entry name" value="MAPEG domain-like"/>
    <property type="match status" value="1"/>
</dbReference>
<evidence type="ECO:0000256" key="2">
    <source>
        <dbReference type="ARBA" id="ARBA00022692"/>
    </source>
</evidence>
<reference evidence="6" key="1">
    <citation type="submission" date="2013-07" db="EMBL/GenBank/DDBJ databases">
        <title>The Genome Sequence of Cryptococcus pinus CBS10737.</title>
        <authorList>
            <consortium name="The Broad Institute Genome Sequencing Platform"/>
            <person name="Cuomo C."/>
            <person name="Litvintseva A."/>
            <person name="Chen Y."/>
            <person name="Heitman J."/>
            <person name="Sun S."/>
            <person name="Springer D."/>
            <person name="Dromer F."/>
            <person name="Young S.K."/>
            <person name="Zeng Q."/>
            <person name="Gargeya S."/>
            <person name="Fitzgerald M."/>
            <person name="Abouelleil A."/>
            <person name="Alvarado L."/>
            <person name="Berlin A.M."/>
            <person name="Chapman S.B."/>
            <person name="Dewar J."/>
            <person name="Goldberg J."/>
            <person name="Griggs A."/>
            <person name="Gujja S."/>
            <person name="Hansen M."/>
            <person name="Howarth C."/>
            <person name="Imamovic A."/>
            <person name="Larimer J."/>
            <person name="McCowan C."/>
            <person name="Murphy C."/>
            <person name="Pearson M."/>
            <person name="Priest M."/>
            <person name="Roberts A."/>
            <person name="Saif S."/>
            <person name="Shea T."/>
            <person name="Sykes S."/>
            <person name="Wortman J."/>
            <person name="Nusbaum C."/>
            <person name="Birren B."/>
        </authorList>
    </citation>
    <scope>NUCLEOTIDE SEQUENCE [LARGE SCALE GENOMIC DNA]</scope>
    <source>
        <strain evidence="6">CBS 10737</strain>
    </source>
</reference>
<dbReference type="EMBL" id="CP144523">
    <property type="protein sequence ID" value="WWC69946.1"/>
    <property type="molecule type" value="Genomic_DNA"/>
</dbReference>
<evidence type="ECO:0000313" key="7">
    <source>
        <dbReference type="EMBL" id="WWC69946.1"/>
    </source>
</evidence>
<reference evidence="7" key="4">
    <citation type="submission" date="2024-02" db="EMBL/GenBank/DDBJ databases">
        <title>Comparative genomics of Cryptococcus and Kwoniella reveals pathogenesis evolution and contrasting modes of karyotype evolution via chromosome fusion or intercentromeric recombination.</title>
        <authorList>
            <person name="Coelho M.A."/>
            <person name="David-Palma M."/>
            <person name="Shea T."/>
            <person name="Bowers K."/>
            <person name="McGinley-Smith S."/>
            <person name="Mohammad A.W."/>
            <person name="Gnirke A."/>
            <person name="Yurkov A.M."/>
            <person name="Nowrousian M."/>
            <person name="Sun S."/>
            <person name="Cuomo C.A."/>
            <person name="Heitman J."/>
        </authorList>
    </citation>
    <scope>NUCLEOTIDE SEQUENCE</scope>
    <source>
        <strain evidence="7">CBS 10737</strain>
    </source>
</reference>
<gene>
    <name evidence="6" type="ORF">I206_04537</name>
    <name evidence="7" type="ORF">I206_103890</name>
</gene>
<evidence type="ECO:0000313" key="6">
    <source>
        <dbReference type="EMBL" id="OCF50006.1"/>
    </source>
</evidence>
<dbReference type="KEGG" id="kpin:30172906"/>
<dbReference type="Pfam" id="PF01124">
    <property type="entry name" value="MAPEG"/>
    <property type="match status" value="1"/>
</dbReference>
<dbReference type="PANTHER" id="PTHR35371:SF1">
    <property type="entry name" value="BLR7753 PROTEIN"/>
    <property type="match status" value="1"/>
</dbReference>
<sequence length="158" mass="17282">MSFIGLNLTNNLSLYAVPVAWVAAMAPHFYAISVYNAERAPGTAEWDNRDPRGNIGKVKEAKLSPNAQGKFIRAEAAQENAFQNLPLFAAAVLAGNFARLSPSVLNTTSALYLFFRVAYTIVYINNTSPFLANFRSVTFLAGVATWMSLFIRAGNKLL</sequence>
<dbReference type="AlphaFoldDB" id="A0A1B9I378"/>
<dbReference type="Proteomes" id="UP000094020">
    <property type="component" value="Chromosome 5"/>
</dbReference>
<dbReference type="InterPro" id="IPR001129">
    <property type="entry name" value="Membr-assoc_MAPEG"/>
</dbReference>
<evidence type="ECO:0000313" key="8">
    <source>
        <dbReference type="Proteomes" id="UP000094020"/>
    </source>
</evidence>
<dbReference type="GeneID" id="30172906"/>
<feature type="transmembrane region" description="Helical" evidence="5">
    <location>
        <begin position="12"/>
        <end position="32"/>
    </location>
</feature>
<dbReference type="GO" id="GO:0016020">
    <property type="term" value="C:membrane"/>
    <property type="evidence" value="ECO:0007669"/>
    <property type="project" value="UniProtKB-SubCell"/>
</dbReference>
<evidence type="ECO:0000256" key="5">
    <source>
        <dbReference type="SAM" id="Phobius"/>
    </source>
</evidence>
<name>A0A1B9I378_9TREE</name>
<proteinExistence type="predicted"/>
<evidence type="ECO:0000256" key="3">
    <source>
        <dbReference type="ARBA" id="ARBA00022989"/>
    </source>
</evidence>